<accession>A0A1V8MB71</accession>
<keyword evidence="2" id="KW-0479">Metal-binding</keyword>
<evidence type="ECO:0000259" key="5">
    <source>
        <dbReference type="PROSITE" id="PS51891"/>
    </source>
</evidence>
<feature type="domain" description="CENP-V/GFA" evidence="5">
    <location>
        <begin position="6"/>
        <end position="117"/>
    </location>
</feature>
<evidence type="ECO:0000313" key="7">
    <source>
        <dbReference type="Proteomes" id="UP000191980"/>
    </source>
</evidence>
<dbReference type="SUPFAM" id="SSF51316">
    <property type="entry name" value="Mss4-like"/>
    <property type="match status" value="1"/>
</dbReference>
<dbReference type="Gene3D" id="3.90.1590.10">
    <property type="entry name" value="glutathione-dependent formaldehyde- activating enzyme (gfa)"/>
    <property type="match status" value="1"/>
</dbReference>
<comment type="caution">
    <text evidence="6">The sequence shown here is derived from an EMBL/GenBank/DDBJ whole genome shotgun (WGS) entry which is preliminary data.</text>
</comment>
<dbReference type="PANTHER" id="PTHR33337">
    <property type="entry name" value="GFA DOMAIN-CONTAINING PROTEIN"/>
    <property type="match status" value="1"/>
</dbReference>
<dbReference type="InterPro" id="IPR006913">
    <property type="entry name" value="CENP-V/GFA"/>
</dbReference>
<dbReference type="GO" id="GO:0016846">
    <property type="term" value="F:carbon-sulfur lyase activity"/>
    <property type="evidence" value="ECO:0007669"/>
    <property type="project" value="InterPro"/>
</dbReference>
<dbReference type="PROSITE" id="PS51891">
    <property type="entry name" value="CENP_V_GFA"/>
    <property type="match status" value="1"/>
</dbReference>
<keyword evidence="3" id="KW-0862">Zinc</keyword>
<dbReference type="AlphaFoldDB" id="A0A1V8MB71"/>
<evidence type="ECO:0000313" key="6">
    <source>
        <dbReference type="EMBL" id="OQK18573.1"/>
    </source>
</evidence>
<keyword evidence="4" id="KW-0456">Lyase</keyword>
<dbReference type="EMBL" id="LPUF01000001">
    <property type="protein sequence ID" value="OQK18573.1"/>
    <property type="molecule type" value="Genomic_DNA"/>
</dbReference>
<proteinExistence type="inferred from homology"/>
<name>A0A1V8MB71_9GAMM</name>
<dbReference type="GO" id="GO:0046872">
    <property type="term" value="F:metal ion binding"/>
    <property type="evidence" value="ECO:0007669"/>
    <property type="project" value="UniProtKB-KW"/>
</dbReference>
<evidence type="ECO:0000256" key="2">
    <source>
        <dbReference type="ARBA" id="ARBA00022723"/>
    </source>
</evidence>
<dbReference type="STRING" id="1420851.AU255_12395"/>
<evidence type="ECO:0000256" key="4">
    <source>
        <dbReference type="ARBA" id="ARBA00023239"/>
    </source>
</evidence>
<comment type="similarity">
    <text evidence="1">Belongs to the Gfa family.</text>
</comment>
<reference evidence="6 7" key="1">
    <citation type="submission" date="2015-12" db="EMBL/GenBank/DDBJ databases">
        <authorList>
            <person name="Shamseldin A."/>
            <person name="Moawad H."/>
            <person name="Abd El-Rahim W.M."/>
            <person name="Sadowsky M.J."/>
        </authorList>
    </citation>
    <scope>NUCLEOTIDE SEQUENCE [LARGE SCALE GENOMIC DNA]</scope>
    <source>
        <strain evidence="6 7">WF1</strain>
    </source>
</reference>
<protein>
    <submittedName>
        <fullName evidence="6">Aldehyde-activating protein</fullName>
    </submittedName>
</protein>
<organism evidence="6 7">
    <name type="scientific">Methyloprofundus sedimenti</name>
    <dbReference type="NCBI Taxonomy" id="1420851"/>
    <lineage>
        <taxon>Bacteria</taxon>
        <taxon>Pseudomonadati</taxon>
        <taxon>Pseudomonadota</taxon>
        <taxon>Gammaproteobacteria</taxon>
        <taxon>Methylococcales</taxon>
        <taxon>Methylococcaceae</taxon>
        <taxon>Methyloprofundus</taxon>
    </lineage>
</organism>
<dbReference type="InterPro" id="IPR011057">
    <property type="entry name" value="Mss4-like_sf"/>
</dbReference>
<sequence length="137" mass="15244">METSVFSGSCLCGKVKYTVATHIDAFYFCHCEQCRKITGSAFASNILTKSAEVNWISGFEWLKRFDYPGERIFTKVFCTHCGSGMPYLNKQANALVIPADSLDHAPNIKPNHNIFWADKASWYESGIAAPKCAGFSE</sequence>
<evidence type="ECO:0000256" key="3">
    <source>
        <dbReference type="ARBA" id="ARBA00022833"/>
    </source>
</evidence>
<dbReference type="PANTHER" id="PTHR33337:SF40">
    <property type="entry name" value="CENP-V_GFA DOMAIN-CONTAINING PROTEIN-RELATED"/>
    <property type="match status" value="1"/>
</dbReference>
<dbReference type="Proteomes" id="UP000191980">
    <property type="component" value="Unassembled WGS sequence"/>
</dbReference>
<keyword evidence="7" id="KW-1185">Reference proteome</keyword>
<evidence type="ECO:0000256" key="1">
    <source>
        <dbReference type="ARBA" id="ARBA00005495"/>
    </source>
</evidence>
<gene>
    <name evidence="6" type="ORF">AU255_12395</name>
</gene>
<dbReference type="Pfam" id="PF04828">
    <property type="entry name" value="GFA"/>
    <property type="match status" value="1"/>
</dbReference>
<dbReference type="RefSeq" id="WP_080523173.1">
    <property type="nucleotide sequence ID" value="NZ_LPUF01000001.1"/>
</dbReference>
<dbReference type="OrthoDB" id="7765631at2"/>